<proteinExistence type="predicted"/>
<evidence type="ECO:0000313" key="2">
    <source>
        <dbReference type="EMBL" id="EDS15103.1"/>
    </source>
</evidence>
<gene>
    <name evidence="2" type="ORF">BACSTE_01602</name>
</gene>
<protein>
    <submittedName>
        <fullName evidence="2">Uncharacterized protein</fullName>
    </submittedName>
</protein>
<feature type="region of interest" description="Disordered" evidence="1">
    <location>
        <begin position="29"/>
        <end position="60"/>
    </location>
</feature>
<accession>B0NQF3</accession>
<dbReference type="eggNOG" id="ENOG5030Y8K">
    <property type="taxonomic scope" value="Bacteria"/>
</dbReference>
<sequence length="60" mass="6861">MERYKSAHAADSAANETSGLSVMQVAGLFPKNRKQGKNINKKERQNLNITIRPEKYRRQS</sequence>
<dbReference type="Proteomes" id="UP000004713">
    <property type="component" value="Unassembled WGS sequence"/>
</dbReference>
<comment type="caution">
    <text evidence="2">The sequence shown here is derived from an EMBL/GenBank/DDBJ whole genome shotgun (WGS) entry which is preliminary data.</text>
</comment>
<reference evidence="2 3" key="1">
    <citation type="submission" date="2007-11" db="EMBL/GenBank/DDBJ databases">
        <title>Draft genome sequence of Bacteroides stercoris(ATCC 43183).</title>
        <authorList>
            <person name="Sudarsanam P."/>
            <person name="Ley R."/>
            <person name="Guruge J."/>
            <person name="Turnbaugh P.J."/>
            <person name="Mahowald M."/>
            <person name="Liep D."/>
            <person name="Gordon J."/>
        </authorList>
    </citation>
    <scope>NUCLEOTIDE SEQUENCE [LARGE SCALE GENOMIC DNA]</scope>
    <source>
        <strain evidence="2 3">ATCC 43183</strain>
    </source>
</reference>
<organism evidence="2 3">
    <name type="scientific">Bacteroides stercoris ATCC 43183</name>
    <dbReference type="NCBI Taxonomy" id="449673"/>
    <lineage>
        <taxon>Bacteria</taxon>
        <taxon>Pseudomonadati</taxon>
        <taxon>Bacteroidota</taxon>
        <taxon>Bacteroidia</taxon>
        <taxon>Bacteroidales</taxon>
        <taxon>Bacteroidaceae</taxon>
        <taxon>Bacteroides</taxon>
    </lineage>
</organism>
<dbReference type="AlphaFoldDB" id="B0NQF3"/>
<evidence type="ECO:0000313" key="3">
    <source>
        <dbReference type="Proteomes" id="UP000004713"/>
    </source>
</evidence>
<reference evidence="2 3" key="2">
    <citation type="submission" date="2007-11" db="EMBL/GenBank/DDBJ databases">
        <authorList>
            <person name="Fulton L."/>
            <person name="Clifton S."/>
            <person name="Fulton B."/>
            <person name="Xu J."/>
            <person name="Minx P."/>
            <person name="Pepin K.H."/>
            <person name="Johnson M."/>
            <person name="Thiruvilangam P."/>
            <person name="Bhonagiri V."/>
            <person name="Nash W.E."/>
            <person name="Mardis E.R."/>
            <person name="Wilson R.K."/>
        </authorList>
    </citation>
    <scope>NUCLEOTIDE SEQUENCE [LARGE SCALE GENOMIC DNA]</scope>
    <source>
        <strain evidence="2 3">ATCC 43183</strain>
    </source>
</reference>
<dbReference type="HOGENOM" id="CLU_2931743_0_0_10"/>
<dbReference type="EMBL" id="ABFZ02000019">
    <property type="protein sequence ID" value="EDS15103.1"/>
    <property type="molecule type" value="Genomic_DNA"/>
</dbReference>
<name>B0NQF3_BACSE</name>
<evidence type="ECO:0000256" key="1">
    <source>
        <dbReference type="SAM" id="MobiDB-lite"/>
    </source>
</evidence>
<feature type="region of interest" description="Disordered" evidence="1">
    <location>
        <begin position="1"/>
        <end position="20"/>
    </location>
</feature>